<sequence length="365" mass="39754">MSAPSLPNLLQSRGARGAGRGLRRGRGRGGGPSSGPGGQDEIVQGTDTDAAVSRLSAVDLGYLDDPYAKYFVQSAHGPASRRLPIINRGTYTRTTAVDTLVGTFLAGDSSHGVSRQIISLGAGTDTRPLKLFAKANCKGLVYHEIDFPAACTKKLRIVQGVPGLRSIFPNASEAEDGSWSAQPPSGGEYWCHGLDLRNLIRGEEGGKSSLPGLRTDVPTLLVSECCLCYLESSEAKQIIRWFTDKIANIAIVIYEAVKPDDAFGKMMVSNLAARRIRMPTLEIYKEPRDQVKRLADAGFSTVKVLTVHDIFELWVSREEKSRLDRLEGLDEMEEWVLLANHYIVAWGWTGVGYRMVDESGVPTTA</sequence>
<name>A0A2N3N9E7_9PEZI</name>
<comment type="caution">
    <text evidence="11">The sequence shown here is derived from an EMBL/GenBank/DDBJ whole genome shotgun (WGS) entry which is preliminary data.</text>
</comment>
<evidence type="ECO:0000256" key="5">
    <source>
        <dbReference type="ARBA" id="ARBA00022603"/>
    </source>
</evidence>
<evidence type="ECO:0000256" key="9">
    <source>
        <dbReference type="PIRSR" id="PIRSR016305-1"/>
    </source>
</evidence>
<keyword evidence="5 8" id="KW-0489">Methyltransferase</keyword>
<comment type="catalytic activity">
    <reaction evidence="1 8">
        <text>[phosphatase 2A protein]-C-terminal L-leucine + S-adenosyl-L-methionine = [phosphatase 2A protein]-C-terminal L-leucine methyl ester + S-adenosyl-L-homocysteine</text>
        <dbReference type="Rhea" id="RHEA:48544"/>
        <dbReference type="Rhea" id="RHEA-COMP:12134"/>
        <dbReference type="Rhea" id="RHEA-COMP:12135"/>
        <dbReference type="ChEBI" id="CHEBI:57856"/>
        <dbReference type="ChEBI" id="CHEBI:59789"/>
        <dbReference type="ChEBI" id="CHEBI:90516"/>
        <dbReference type="ChEBI" id="CHEBI:90517"/>
        <dbReference type="EC" id="2.1.1.233"/>
    </reaction>
</comment>
<feature type="compositionally biased region" description="Gly residues" evidence="10">
    <location>
        <begin position="28"/>
        <end position="38"/>
    </location>
</feature>
<dbReference type="InterPro" id="IPR029063">
    <property type="entry name" value="SAM-dependent_MTases_sf"/>
</dbReference>
<dbReference type="InParanoid" id="A0A2N3N9E7"/>
<evidence type="ECO:0000256" key="4">
    <source>
        <dbReference type="ARBA" id="ARBA00017497"/>
    </source>
</evidence>
<keyword evidence="7 8" id="KW-0949">S-adenosyl-L-methionine</keyword>
<evidence type="ECO:0000256" key="10">
    <source>
        <dbReference type="SAM" id="MobiDB-lite"/>
    </source>
</evidence>
<dbReference type="GO" id="GO:0018423">
    <property type="term" value="F:protein C-terminal leucine carboxyl O-methyltransferase activity"/>
    <property type="evidence" value="ECO:0007669"/>
    <property type="project" value="UniProtKB-EC"/>
</dbReference>
<proteinExistence type="inferred from homology"/>
<dbReference type="STRING" id="41688.A0A2N3N9E7"/>
<dbReference type="FunCoup" id="A0A2N3N9E7">
    <property type="interactions" value="537"/>
</dbReference>
<dbReference type="PIRSF" id="PIRSF016305">
    <property type="entry name" value="LCM_mtfrase"/>
    <property type="match status" value="1"/>
</dbReference>
<dbReference type="PANTHER" id="PTHR13600">
    <property type="entry name" value="LEUCINE CARBOXYL METHYLTRANSFERASE"/>
    <property type="match status" value="1"/>
</dbReference>
<dbReference type="OrthoDB" id="203237at2759"/>
<keyword evidence="6 8" id="KW-0808">Transferase</keyword>
<dbReference type="EC" id="2.1.1.233" evidence="3 8"/>
<dbReference type="Gene3D" id="3.40.50.150">
    <property type="entry name" value="Vaccinia Virus protein VP39"/>
    <property type="match status" value="1"/>
</dbReference>
<accession>A0A2N3N9E7</accession>
<evidence type="ECO:0000313" key="12">
    <source>
        <dbReference type="Proteomes" id="UP000233524"/>
    </source>
</evidence>
<dbReference type="InterPro" id="IPR016651">
    <property type="entry name" value="LCMT1"/>
</dbReference>
<evidence type="ECO:0000256" key="1">
    <source>
        <dbReference type="ARBA" id="ARBA00000724"/>
    </source>
</evidence>
<comment type="function">
    <text evidence="8">Methylates the carboxyl group of the C-terminal leucine residue of protein phosphatase 2A catalytic subunits to form alpha-leucine ester residues.</text>
</comment>
<evidence type="ECO:0000256" key="3">
    <source>
        <dbReference type="ARBA" id="ARBA00012834"/>
    </source>
</evidence>
<keyword evidence="12" id="KW-1185">Reference proteome</keyword>
<dbReference type="Proteomes" id="UP000233524">
    <property type="component" value="Unassembled WGS sequence"/>
</dbReference>
<comment type="similarity">
    <text evidence="2 8">Belongs to the methyltransferase superfamily. LCMT family.</text>
</comment>
<dbReference type="VEuPathDB" id="FungiDB:jhhlp_003679"/>
<reference evidence="11 12" key="1">
    <citation type="journal article" date="2017" name="G3 (Bethesda)">
        <title>First Draft Genome Sequence of the Pathogenic Fungus Lomentospora prolificans (Formerly Scedosporium prolificans).</title>
        <authorList>
            <person name="Luo R."/>
            <person name="Zimin A."/>
            <person name="Workman R."/>
            <person name="Fan Y."/>
            <person name="Pertea G."/>
            <person name="Grossman N."/>
            <person name="Wear M.P."/>
            <person name="Jia B."/>
            <person name="Miller H."/>
            <person name="Casadevall A."/>
            <person name="Timp W."/>
            <person name="Zhang S.X."/>
            <person name="Salzberg S.L."/>
        </authorList>
    </citation>
    <scope>NUCLEOTIDE SEQUENCE [LARGE SCALE GENOMIC DNA]</scope>
    <source>
        <strain evidence="11 12">JHH-5317</strain>
    </source>
</reference>
<feature type="binding site" evidence="9">
    <location>
        <position position="121"/>
    </location>
    <ligand>
        <name>S-adenosyl-L-methionine</name>
        <dbReference type="ChEBI" id="CHEBI:59789"/>
    </ligand>
</feature>
<organism evidence="11 12">
    <name type="scientific">Lomentospora prolificans</name>
    <dbReference type="NCBI Taxonomy" id="41688"/>
    <lineage>
        <taxon>Eukaryota</taxon>
        <taxon>Fungi</taxon>
        <taxon>Dikarya</taxon>
        <taxon>Ascomycota</taxon>
        <taxon>Pezizomycotina</taxon>
        <taxon>Sordariomycetes</taxon>
        <taxon>Hypocreomycetidae</taxon>
        <taxon>Microascales</taxon>
        <taxon>Microascaceae</taxon>
        <taxon>Lomentospora</taxon>
    </lineage>
</organism>
<dbReference type="EMBL" id="NLAX01000010">
    <property type="protein sequence ID" value="PKS09066.1"/>
    <property type="molecule type" value="Genomic_DNA"/>
</dbReference>
<dbReference type="AlphaFoldDB" id="A0A2N3N9E7"/>
<dbReference type="Pfam" id="PF04072">
    <property type="entry name" value="LCM"/>
    <property type="match status" value="1"/>
</dbReference>
<feature type="binding site" evidence="9">
    <location>
        <position position="224"/>
    </location>
    <ligand>
        <name>S-adenosyl-L-methionine</name>
        <dbReference type="ChEBI" id="CHEBI:59789"/>
    </ligand>
</feature>
<dbReference type="InterPro" id="IPR007213">
    <property type="entry name" value="Ppm1/Ppm2/Tcmp"/>
</dbReference>
<feature type="region of interest" description="Disordered" evidence="10">
    <location>
        <begin position="1"/>
        <end position="43"/>
    </location>
</feature>
<dbReference type="GO" id="GO:0032259">
    <property type="term" value="P:methylation"/>
    <property type="evidence" value="ECO:0007669"/>
    <property type="project" value="UniProtKB-KW"/>
</dbReference>
<evidence type="ECO:0000256" key="7">
    <source>
        <dbReference type="ARBA" id="ARBA00022691"/>
    </source>
</evidence>
<evidence type="ECO:0000256" key="2">
    <source>
        <dbReference type="ARBA" id="ARBA00010703"/>
    </source>
</evidence>
<evidence type="ECO:0000256" key="6">
    <source>
        <dbReference type="ARBA" id="ARBA00022679"/>
    </source>
</evidence>
<evidence type="ECO:0000313" key="11">
    <source>
        <dbReference type="EMBL" id="PKS09066.1"/>
    </source>
</evidence>
<gene>
    <name evidence="11" type="ORF">jhhlp_003679</name>
</gene>
<feature type="binding site" evidence="9">
    <location>
        <begin position="195"/>
        <end position="196"/>
    </location>
    <ligand>
        <name>S-adenosyl-L-methionine</name>
        <dbReference type="ChEBI" id="CHEBI:59789"/>
    </ligand>
</feature>
<protein>
    <recommendedName>
        <fullName evidence="4 8">Leucine carboxyl methyltransferase 1</fullName>
        <ecNumber evidence="3 8">2.1.1.233</ecNumber>
    </recommendedName>
</protein>
<feature type="binding site" evidence="9">
    <location>
        <position position="93"/>
    </location>
    <ligand>
        <name>S-adenosyl-L-methionine</name>
        <dbReference type="ChEBI" id="CHEBI:59789"/>
    </ligand>
</feature>
<dbReference type="PANTHER" id="PTHR13600:SF21">
    <property type="entry name" value="LEUCINE CARBOXYL METHYLTRANSFERASE 1"/>
    <property type="match status" value="1"/>
</dbReference>
<dbReference type="SUPFAM" id="SSF53335">
    <property type="entry name" value="S-adenosyl-L-methionine-dependent methyltransferases"/>
    <property type="match status" value="1"/>
</dbReference>
<evidence type="ECO:0000256" key="8">
    <source>
        <dbReference type="PIRNR" id="PIRNR016305"/>
    </source>
</evidence>